<dbReference type="AlphaFoldDB" id="A0AAV5LZN9"/>
<evidence type="ECO:0000313" key="2">
    <source>
        <dbReference type="Proteomes" id="UP001054252"/>
    </source>
</evidence>
<reference evidence="1 2" key="1">
    <citation type="journal article" date="2021" name="Commun. Biol.">
        <title>The genome of Shorea leprosula (Dipterocarpaceae) highlights the ecological relevance of drought in aseasonal tropical rainforests.</title>
        <authorList>
            <person name="Ng K.K.S."/>
            <person name="Kobayashi M.J."/>
            <person name="Fawcett J.A."/>
            <person name="Hatakeyama M."/>
            <person name="Paape T."/>
            <person name="Ng C.H."/>
            <person name="Ang C.C."/>
            <person name="Tnah L.H."/>
            <person name="Lee C.T."/>
            <person name="Nishiyama T."/>
            <person name="Sese J."/>
            <person name="O'Brien M.J."/>
            <person name="Copetti D."/>
            <person name="Mohd Noor M.I."/>
            <person name="Ong R.C."/>
            <person name="Putra M."/>
            <person name="Sireger I.Z."/>
            <person name="Indrioko S."/>
            <person name="Kosugi Y."/>
            <person name="Izuno A."/>
            <person name="Isagi Y."/>
            <person name="Lee S.L."/>
            <person name="Shimizu K.K."/>
        </authorList>
    </citation>
    <scope>NUCLEOTIDE SEQUENCE [LARGE SCALE GENOMIC DNA]</scope>
    <source>
        <strain evidence="1">214</strain>
    </source>
</reference>
<evidence type="ECO:0008006" key="3">
    <source>
        <dbReference type="Google" id="ProtNLM"/>
    </source>
</evidence>
<dbReference type="EMBL" id="BPVZ01000164">
    <property type="protein sequence ID" value="GKV42995.1"/>
    <property type="molecule type" value="Genomic_DNA"/>
</dbReference>
<gene>
    <name evidence="1" type="ORF">SLEP1_g50342</name>
</gene>
<dbReference type="Proteomes" id="UP001054252">
    <property type="component" value="Unassembled WGS sequence"/>
</dbReference>
<protein>
    <recommendedName>
        <fullName evidence="3">LisH domain-containing protein</fullName>
    </recommendedName>
</protein>
<organism evidence="1 2">
    <name type="scientific">Rubroshorea leprosula</name>
    <dbReference type="NCBI Taxonomy" id="152421"/>
    <lineage>
        <taxon>Eukaryota</taxon>
        <taxon>Viridiplantae</taxon>
        <taxon>Streptophyta</taxon>
        <taxon>Embryophyta</taxon>
        <taxon>Tracheophyta</taxon>
        <taxon>Spermatophyta</taxon>
        <taxon>Magnoliopsida</taxon>
        <taxon>eudicotyledons</taxon>
        <taxon>Gunneridae</taxon>
        <taxon>Pentapetalae</taxon>
        <taxon>rosids</taxon>
        <taxon>malvids</taxon>
        <taxon>Malvales</taxon>
        <taxon>Dipterocarpaceae</taxon>
        <taxon>Rubroshorea</taxon>
    </lineage>
</organism>
<keyword evidence="2" id="KW-1185">Reference proteome</keyword>
<name>A0AAV5LZN9_9ROSI</name>
<proteinExistence type="predicted"/>
<comment type="caution">
    <text evidence="1">The sequence shown here is derived from an EMBL/GenBank/DDBJ whole genome shotgun (WGS) entry which is preliminary data.</text>
</comment>
<accession>A0AAV5LZN9</accession>
<evidence type="ECO:0000313" key="1">
    <source>
        <dbReference type="EMBL" id="GKV42995.1"/>
    </source>
</evidence>
<sequence>MMIFTNIRNKVTKWKRRFIFVKDTQTKRINNELAAHISEWRPSHTYMNYPTLTPDDMALKDKIVDYVKAKRLVDLEALVILEQLAMLGFVDVANLYTEACRRGSLNKLSARGAAEGRVVAHTGKHALMSNLQRHLTAHHIEPFSRLLCFLSPYSRSEPSHFQRLHQRKIGKILVNSFPFLVKQQDLKLKTLSLNPGIPDLLLSSFPTAGHSWVSLREAPPIPVGLPHTASSSLAC</sequence>